<dbReference type="PANTHER" id="PTHR43335">
    <property type="entry name" value="ABC TRANSPORTER, ATP-BINDING PROTEIN"/>
    <property type="match status" value="1"/>
</dbReference>
<dbReference type="InterPro" id="IPR027417">
    <property type="entry name" value="P-loop_NTPase"/>
</dbReference>
<dbReference type="STRING" id="1619234.SAMN05421730_103229"/>
<dbReference type="Proteomes" id="UP000199315">
    <property type="component" value="Unassembled WGS sequence"/>
</dbReference>
<evidence type="ECO:0000256" key="1">
    <source>
        <dbReference type="ARBA" id="ARBA00005417"/>
    </source>
</evidence>
<evidence type="ECO:0000256" key="2">
    <source>
        <dbReference type="ARBA" id="ARBA00022448"/>
    </source>
</evidence>
<organism evidence="6 7">
    <name type="scientific">Anaerobium acetethylicum</name>
    <dbReference type="NCBI Taxonomy" id="1619234"/>
    <lineage>
        <taxon>Bacteria</taxon>
        <taxon>Bacillati</taxon>
        <taxon>Bacillota</taxon>
        <taxon>Clostridia</taxon>
        <taxon>Lachnospirales</taxon>
        <taxon>Lachnospiraceae</taxon>
        <taxon>Anaerobium</taxon>
    </lineage>
</organism>
<evidence type="ECO:0000256" key="3">
    <source>
        <dbReference type="ARBA" id="ARBA00022741"/>
    </source>
</evidence>
<evidence type="ECO:0000256" key="4">
    <source>
        <dbReference type="ARBA" id="ARBA00022840"/>
    </source>
</evidence>
<evidence type="ECO:0000313" key="7">
    <source>
        <dbReference type="Proteomes" id="UP000199315"/>
    </source>
</evidence>
<dbReference type="Pfam" id="PF00005">
    <property type="entry name" value="ABC_tran"/>
    <property type="match status" value="1"/>
</dbReference>
<dbReference type="PROSITE" id="PS50893">
    <property type="entry name" value="ABC_TRANSPORTER_2"/>
    <property type="match status" value="1"/>
</dbReference>
<gene>
    <name evidence="6" type="ORF">SAMN05421730_103229</name>
</gene>
<comment type="similarity">
    <text evidence="1">Belongs to the ABC transporter superfamily.</text>
</comment>
<dbReference type="SUPFAM" id="SSF52540">
    <property type="entry name" value="P-loop containing nucleoside triphosphate hydrolases"/>
    <property type="match status" value="1"/>
</dbReference>
<dbReference type="InterPro" id="IPR017871">
    <property type="entry name" value="ABC_transporter-like_CS"/>
</dbReference>
<keyword evidence="7" id="KW-1185">Reference proteome</keyword>
<dbReference type="InterPro" id="IPR003593">
    <property type="entry name" value="AAA+_ATPase"/>
</dbReference>
<evidence type="ECO:0000259" key="5">
    <source>
        <dbReference type="PROSITE" id="PS50893"/>
    </source>
</evidence>
<keyword evidence="4" id="KW-0067">ATP-binding</keyword>
<dbReference type="PANTHER" id="PTHR43335:SF2">
    <property type="entry name" value="ABC TRANSPORTER, ATP-BINDING PROTEIN"/>
    <property type="match status" value="1"/>
</dbReference>
<dbReference type="GO" id="GO:0005524">
    <property type="term" value="F:ATP binding"/>
    <property type="evidence" value="ECO:0007669"/>
    <property type="project" value="UniProtKB-KW"/>
</dbReference>
<feature type="domain" description="ABC transporter" evidence="5">
    <location>
        <begin position="3"/>
        <end position="231"/>
    </location>
</feature>
<name>A0A1D3TXP7_9FIRM</name>
<dbReference type="CDD" id="cd03264">
    <property type="entry name" value="ABC_drug_resistance_like"/>
    <property type="match status" value="1"/>
</dbReference>
<protein>
    <submittedName>
        <fullName evidence="6">ABC-type multidrug transport system, ATPase component</fullName>
    </submittedName>
</protein>
<dbReference type="OrthoDB" id="9775135at2"/>
<sequence>MVLEIKDIKKNYGRKTALNNVNLTLTPGIHALLGPNGAGKSTLMNLITENLIPDKGSIYYDKKEIHSMGKNYRSILGFMPQQQGLYDNFTAYGFLSYIAALKGMDKKTAASEIQRVLALVNLSDKESDKVSSFSGGMKQRLLIAQAIMNDPEILILDEPTAGLDPKERIRVRNIVSEIANEKIVIFATHVVSDIEHIARQVILIKDGNILKQLEPSLLVAELNGKVYDLKITENNLNEVKDTFIVSNISQEGKYLNVRIISDIEPAGYSYRRVTPNLEDVYLYYFENNYSSGESSCDPGDSNSYLQVEG</sequence>
<dbReference type="EMBL" id="FMKA01000032">
    <property type="protein sequence ID" value="SCP99111.1"/>
    <property type="molecule type" value="Genomic_DNA"/>
</dbReference>
<dbReference type="AlphaFoldDB" id="A0A1D3TXP7"/>
<keyword evidence="3" id="KW-0547">Nucleotide-binding</keyword>
<dbReference type="InterPro" id="IPR003439">
    <property type="entry name" value="ABC_transporter-like_ATP-bd"/>
</dbReference>
<reference evidence="6 7" key="1">
    <citation type="submission" date="2016-09" db="EMBL/GenBank/DDBJ databases">
        <authorList>
            <person name="Capua I."/>
            <person name="De Benedictis P."/>
            <person name="Joannis T."/>
            <person name="Lombin L.H."/>
            <person name="Cattoli G."/>
        </authorList>
    </citation>
    <scope>NUCLEOTIDE SEQUENCE [LARGE SCALE GENOMIC DNA]</scope>
    <source>
        <strain evidence="6 7">GluBS11</strain>
    </source>
</reference>
<dbReference type="Gene3D" id="3.40.50.300">
    <property type="entry name" value="P-loop containing nucleotide triphosphate hydrolases"/>
    <property type="match status" value="1"/>
</dbReference>
<dbReference type="SMART" id="SM00382">
    <property type="entry name" value="AAA"/>
    <property type="match status" value="1"/>
</dbReference>
<dbReference type="PROSITE" id="PS00211">
    <property type="entry name" value="ABC_TRANSPORTER_1"/>
    <property type="match status" value="1"/>
</dbReference>
<accession>A0A1D3TXP7</accession>
<dbReference type="GO" id="GO:0016887">
    <property type="term" value="F:ATP hydrolysis activity"/>
    <property type="evidence" value="ECO:0007669"/>
    <property type="project" value="InterPro"/>
</dbReference>
<proteinExistence type="inferred from homology"/>
<keyword evidence="2" id="KW-0813">Transport</keyword>
<dbReference type="RefSeq" id="WP_091236384.1">
    <property type="nucleotide sequence ID" value="NZ_FMKA01000032.1"/>
</dbReference>
<evidence type="ECO:0000313" key="6">
    <source>
        <dbReference type="EMBL" id="SCP99111.1"/>
    </source>
</evidence>